<evidence type="ECO:0000313" key="3">
    <source>
        <dbReference type="EMBL" id="MBG9390218.1"/>
    </source>
</evidence>
<comment type="caution">
    <text evidence="3">The sequence shown here is derived from an EMBL/GenBank/DDBJ whole genome shotgun (WGS) entry which is preliminary data.</text>
</comment>
<feature type="domain" description="Inner membrane protein YgaP-like transmembrane" evidence="2">
    <location>
        <begin position="1"/>
        <end position="61"/>
    </location>
</feature>
<evidence type="ECO:0000259" key="2">
    <source>
        <dbReference type="Pfam" id="PF11127"/>
    </source>
</evidence>
<protein>
    <submittedName>
        <fullName evidence="3">DUF2892 domain-containing protein</fullName>
    </submittedName>
</protein>
<keyword evidence="1" id="KW-0472">Membrane</keyword>
<organism evidence="3 4">
    <name type="scientific">Caenimonas aquaedulcis</name>
    <dbReference type="NCBI Taxonomy" id="2793270"/>
    <lineage>
        <taxon>Bacteria</taxon>
        <taxon>Pseudomonadati</taxon>
        <taxon>Pseudomonadota</taxon>
        <taxon>Betaproteobacteria</taxon>
        <taxon>Burkholderiales</taxon>
        <taxon>Comamonadaceae</taxon>
        <taxon>Caenimonas</taxon>
    </lineage>
</organism>
<dbReference type="InterPro" id="IPR021309">
    <property type="entry name" value="YgaP-like_TM"/>
</dbReference>
<feature type="transmembrane region" description="Helical" evidence="1">
    <location>
        <begin position="12"/>
        <end position="35"/>
    </location>
</feature>
<dbReference type="Pfam" id="PF11127">
    <property type="entry name" value="YgaP-like_TM"/>
    <property type="match status" value="1"/>
</dbReference>
<evidence type="ECO:0000256" key="1">
    <source>
        <dbReference type="SAM" id="Phobius"/>
    </source>
</evidence>
<proteinExistence type="predicted"/>
<dbReference type="Proteomes" id="UP000651050">
    <property type="component" value="Unassembled WGS sequence"/>
</dbReference>
<dbReference type="EMBL" id="JADWYS010000001">
    <property type="protein sequence ID" value="MBG9390218.1"/>
    <property type="molecule type" value="Genomic_DNA"/>
</dbReference>
<keyword evidence="1" id="KW-1133">Transmembrane helix</keyword>
<reference evidence="3" key="1">
    <citation type="submission" date="2020-11" db="EMBL/GenBank/DDBJ databases">
        <title>Bacterial whole genome sequence for Caenimonas sp. DR4.4.</title>
        <authorList>
            <person name="Le V."/>
            <person name="Ko S.-R."/>
            <person name="Ahn C.-Y."/>
            <person name="Oh H.-M."/>
        </authorList>
    </citation>
    <scope>NUCLEOTIDE SEQUENCE</scope>
    <source>
        <strain evidence="3">DR4.4</strain>
    </source>
</reference>
<accession>A0A931H8C7</accession>
<dbReference type="AlphaFoldDB" id="A0A931H8C7"/>
<evidence type="ECO:0000313" key="4">
    <source>
        <dbReference type="Proteomes" id="UP000651050"/>
    </source>
</evidence>
<name>A0A931H8C7_9BURK</name>
<sequence length="64" mass="6572">MKVNEGTLDRSLRVIAGLALIALAYFGTIGAWGYIGVVPLVTGAAGMCPLYSLLGISTCPASTR</sequence>
<gene>
    <name evidence="3" type="ORF">I5803_19465</name>
</gene>
<dbReference type="RefSeq" id="WP_196987970.1">
    <property type="nucleotide sequence ID" value="NZ_JADWYS010000001.1"/>
</dbReference>
<keyword evidence="4" id="KW-1185">Reference proteome</keyword>
<feature type="transmembrane region" description="Helical" evidence="1">
    <location>
        <begin position="41"/>
        <end position="61"/>
    </location>
</feature>
<keyword evidence="1" id="KW-0812">Transmembrane</keyword>